<dbReference type="InterPro" id="IPR013189">
    <property type="entry name" value="Glyco_hydro_32_C"/>
</dbReference>
<dbReference type="Pfam" id="PF00251">
    <property type="entry name" value="Glyco_hydro_32N"/>
    <property type="match status" value="1"/>
</dbReference>
<dbReference type="Gene3D" id="2.60.120.560">
    <property type="entry name" value="Exo-inulinase, domain 1"/>
    <property type="match status" value="1"/>
</dbReference>
<dbReference type="InterPro" id="IPR013148">
    <property type="entry name" value="Glyco_hydro_32_N"/>
</dbReference>
<evidence type="ECO:0000256" key="1">
    <source>
        <dbReference type="ARBA" id="ARBA00009902"/>
    </source>
</evidence>
<dbReference type="SUPFAM" id="SSF75005">
    <property type="entry name" value="Arabinanase/levansucrase/invertase"/>
    <property type="match status" value="1"/>
</dbReference>
<dbReference type="PANTHER" id="PTHR42800">
    <property type="entry name" value="EXOINULINASE INUD (AFU_ORTHOLOGUE AFUA_5G00480)"/>
    <property type="match status" value="1"/>
</dbReference>
<keyword evidence="2" id="KW-0378">Hydrolase</keyword>
<gene>
    <name evidence="6" type="ORF">UFOPK1440_01155</name>
</gene>
<dbReference type="InterPro" id="IPR013320">
    <property type="entry name" value="ConA-like_dom_sf"/>
</dbReference>
<dbReference type="InterPro" id="IPR001362">
    <property type="entry name" value="Glyco_hydro_32"/>
</dbReference>
<evidence type="ECO:0000313" key="6">
    <source>
        <dbReference type="EMBL" id="CAB4551214.1"/>
    </source>
</evidence>
<dbReference type="GO" id="GO:0005737">
    <property type="term" value="C:cytoplasm"/>
    <property type="evidence" value="ECO:0007669"/>
    <property type="project" value="TreeGrafter"/>
</dbReference>
<dbReference type="SMART" id="SM00640">
    <property type="entry name" value="Glyco_32"/>
    <property type="match status" value="1"/>
</dbReference>
<feature type="domain" description="Glycosyl hydrolase family 32 N-terminal" evidence="4">
    <location>
        <begin position="20"/>
        <end position="327"/>
    </location>
</feature>
<name>A0A6J6CIW1_9ZZZZ</name>
<dbReference type="Pfam" id="PF08244">
    <property type="entry name" value="Glyco_hydro_32C"/>
    <property type="match status" value="1"/>
</dbReference>
<dbReference type="EMBL" id="CAEZSP010000094">
    <property type="protein sequence ID" value="CAB4551214.1"/>
    <property type="molecule type" value="Genomic_DNA"/>
</dbReference>
<organism evidence="6">
    <name type="scientific">freshwater metagenome</name>
    <dbReference type="NCBI Taxonomy" id="449393"/>
    <lineage>
        <taxon>unclassified sequences</taxon>
        <taxon>metagenomes</taxon>
        <taxon>ecological metagenomes</taxon>
    </lineage>
</organism>
<dbReference type="SUPFAM" id="SSF49899">
    <property type="entry name" value="Concanavalin A-like lectins/glucanases"/>
    <property type="match status" value="1"/>
</dbReference>
<dbReference type="PANTHER" id="PTHR42800:SF1">
    <property type="entry name" value="EXOINULINASE INUD (AFU_ORTHOLOGUE AFUA_5G00480)"/>
    <property type="match status" value="1"/>
</dbReference>
<evidence type="ECO:0000259" key="4">
    <source>
        <dbReference type="Pfam" id="PF00251"/>
    </source>
</evidence>
<protein>
    <submittedName>
        <fullName evidence="6">Unannotated protein</fullName>
    </submittedName>
</protein>
<evidence type="ECO:0000259" key="5">
    <source>
        <dbReference type="Pfam" id="PF08244"/>
    </source>
</evidence>
<dbReference type="Gene3D" id="2.115.10.20">
    <property type="entry name" value="Glycosyl hydrolase domain, family 43"/>
    <property type="match status" value="1"/>
</dbReference>
<dbReference type="GO" id="GO:0004575">
    <property type="term" value="F:sucrose alpha-glucosidase activity"/>
    <property type="evidence" value="ECO:0007669"/>
    <property type="project" value="TreeGrafter"/>
</dbReference>
<comment type="similarity">
    <text evidence="1">Belongs to the glycosyl hydrolase 32 family.</text>
</comment>
<dbReference type="CDD" id="cd18622">
    <property type="entry name" value="GH32_Inu-like"/>
    <property type="match status" value="1"/>
</dbReference>
<accession>A0A6J6CIW1</accession>
<dbReference type="InterPro" id="IPR023296">
    <property type="entry name" value="Glyco_hydro_beta-prop_sf"/>
</dbReference>
<evidence type="ECO:0000256" key="2">
    <source>
        <dbReference type="ARBA" id="ARBA00022801"/>
    </source>
</evidence>
<dbReference type="GO" id="GO:0005987">
    <property type="term" value="P:sucrose catabolic process"/>
    <property type="evidence" value="ECO:0007669"/>
    <property type="project" value="TreeGrafter"/>
</dbReference>
<dbReference type="AlphaFoldDB" id="A0A6J6CIW1"/>
<keyword evidence="3" id="KW-0326">Glycosidase</keyword>
<feature type="domain" description="Glycosyl hydrolase family 32 C-terminal" evidence="5">
    <location>
        <begin position="342"/>
        <end position="427"/>
    </location>
</feature>
<reference evidence="6" key="1">
    <citation type="submission" date="2020-05" db="EMBL/GenBank/DDBJ databases">
        <authorList>
            <person name="Chiriac C."/>
            <person name="Salcher M."/>
            <person name="Ghai R."/>
            <person name="Kavagutti S V."/>
        </authorList>
    </citation>
    <scope>NUCLEOTIDE SEQUENCE</scope>
</reference>
<evidence type="ECO:0000256" key="3">
    <source>
        <dbReference type="ARBA" id="ARBA00023295"/>
    </source>
</evidence>
<proteinExistence type="inferred from homology"/>
<sequence length="439" mass="48952">MEFPASSKLAPKSLRPVFRFTPETNWMNDPNGLIYYKGKYHIFFQYNPEGDQWGNMSWGHATSTDLINWQHLPVAIPYSATHGIFSGSAVVDYFNTSGFGSLENPAMVAIYTDHNHDGTHQAQSLAYSVDEGLTWTKYENNPVLDLAMKDFRDPKVSWNTTNEAWVMSVVKPQEFSVCFYQSHDLKSWTLLSEFSNINGTDGVWECPDLFPLAVDGDPTNIKWVLFISVNPGGVTGGSGTHYFIGDWDGKEFTADDRTTRWLDYGRDNYAGVTWSDAPNGRRVYLGWMNNWEYAKEISANPYRGSMTTPRELSLITIDNKVTLIQKPIKEIASIPGALQKFTVIPTSTKSGLHFSDKEQRTIEVGYDPSAKVIYLDRTPMCSDGLAGDIQSAPFDCKNKPFEIEVVLDNGSIEIFVAGGAISISSLLASSPSHLSATTF</sequence>